<protein>
    <submittedName>
        <fullName evidence="1">Uncharacterized protein</fullName>
    </submittedName>
</protein>
<name>A0ACB6Z885_THEGA</name>
<dbReference type="EMBL" id="MU118078">
    <property type="protein sequence ID" value="KAF9645777.1"/>
    <property type="molecule type" value="Genomic_DNA"/>
</dbReference>
<organism evidence="1 2">
    <name type="scientific">Thelephora ganbajun</name>
    <name type="common">Ganba fungus</name>
    <dbReference type="NCBI Taxonomy" id="370292"/>
    <lineage>
        <taxon>Eukaryota</taxon>
        <taxon>Fungi</taxon>
        <taxon>Dikarya</taxon>
        <taxon>Basidiomycota</taxon>
        <taxon>Agaricomycotina</taxon>
        <taxon>Agaricomycetes</taxon>
        <taxon>Thelephorales</taxon>
        <taxon>Thelephoraceae</taxon>
        <taxon>Thelephora</taxon>
    </lineage>
</organism>
<comment type="caution">
    <text evidence="1">The sequence shown here is derived from an EMBL/GenBank/DDBJ whole genome shotgun (WGS) entry which is preliminary data.</text>
</comment>
<reference evidence="1" key="2">
    <citation type="journal article" date="2020" name="Nat. Commun.">
        <title>Large-scale genome sequencing of mycorrhizal fungi provides insights into the early evolution of symbiotic traits.</title>
        <authorList>
            <person name="Miyauchi S."/>
            <person name="Kiss E."/>
            <person name="Kuo A."/>
            <person name="Drula E."/>
            <person name="Kohler A."/>
            <person name="Sanchez-Garcia M."/>
            <person name="Morin E."/>
            <person name="Andreopoulos B."/>
            <person name="Barry K.W."/>
            <person name="Bonito G."/>
            <person name="Buee M."/>
            <person name="Carver A."/>
            <person name="Chen C."/>
            <person name="Cichocki N."/>
            <person name="Clum A."/>
            <person name="Culley D."/>
            <person name="Crous P.W."/>
            <person name="Fauchery L."/>
            <person name="Girlanda M."/>
            <person name="Hayes R.D."/>
            <person name="Keri Z."/>
            <person name="LaButti K."/>
            <person name="Lipzen A."/>
            <person name="Lombard V."/>
            <person name="Magnuson J."/>
            <person name="Maillard F."/>
            <person name="Murat C."/>
            <person name="Nolan M."/>
            <person name="Ohm R.A."/>
            <person name="Pangilinan J."/>
            <person name="Pereira M.F."/>
            <person name="Perotto S."/>
            <person name="Peter M."/>
            <person name="Pfister S."/>
            <person name="Riley R."/>
            <person name="Sitrit Y."/>
            <person name="Stielow J.B."/>
            <person name="Szollosi G."/>
            <person name="Zifcakova L."/>
            <person name="Stursova M."/>
            <person name="Spatafora J.W."/>
            <person name="Tedersoo L."/>
            <person name="Vaario L.M."/>
            <person name="Yamada A."/>
            <person name="Yan M."/>
            <person name="Wang P."/>
            <person name="Xu J."/>
            <person name="Bruns T."/>
            <person name="Baldrian P."/>
            <person name="Vilgalys R."/>
            <person name="Dunand C."/>
            <person name="Henrissat B."/>
            <person name="Grigoriev I.V."/>
            <person name="Hibbett D."/>
            <person name="Nagy L.G."/>
            <person name="Martin F.M."/>
        </authorList>
    </citation>
    <scope>NUCLEOTIDE SEQUENCE</scope>
    <source>
        <strain evidence="1">P2</strain>
    </source>
</reference>
<keyword evidence="2" id="KW-1185">Reference proteome</keyword>
<dbReference type="Proteomes" id="UP000886501">
    <property type="component" value="Unassembled WGS sequence"/>
</dbReference>
<accession>A0ACB6Z885</accession>
<proteinExistence type="predicted"/>
<sequence>SFVAAALSITTLYRSSRQTSKRAYNTGYMSACQDVLSMIQQGVSAAGDHTGENPMSVGRIMDW</sequence>
<feature type="non-terminal residue" evidence="1">
    <location>
        <position position="63"/>
    </location>
</feature>
<reference evidence="1" key="1">
    <citation type="submission" date="2019-10" db="EMBL/GenBank/DDBJ databases">
        <authorList>
            <consortium name="DOE Joint Genome Institute"/>
            <person name="Kuo A."/>
            <person name="Miyauchi S."/>
            <person name="Kiss E."/>
            <person name="Drula E."/>
            <person name="Kohler A."/>
            <person name="Sanchez-Garcia M."/>
            <person name="Andreopoulos B."/>
            <person name="Barry K.W."/>
            <person name="Bonito G."/>
            <person name="Buee M."/>
            <person name="Carver A."/>
            <person name="Chen C."/>
            <person name="Cichocki N."/>
            <person name="Clum A."/>
            <person name="Culley D."/>
            <person name="Crous P.W."/>
            <person name="Fauchery L."/>
            <person name="Girlanda M."/>
            <person name="Hayes R."/>
            <person name="Keri Z."/>
            <person name="Labutti K."/>
            <person name="Lipzen A."/>
            <person name="Lombard V."/>
            <person name="Magnuson J."/>
            <person name="Maillard F."/>
            <person name="Morin E."/>
            <person name="Murat C."/>
            <person name="Nolan M."/>
            <person name="Ohm R."/>
            <person name="Pangilinan J."/>
            <person name="Pereira M."/>
            <person name="Perotto S."/>
            <person name="Peter M."/>
            <person name="Riley R."/>
            <person name="Sitrit Y."/>
            <person name="Stielow B."/>
            <person name="Szollosi G."/>
            <person name="Zifcakova L."/>
            <person name="Stursova M."/>
            <person name="Spatafora J.W."/>
            <person name="Tedersoo L."/>
            <person name="Vaario L.-M."/>
            <person name="Yamada A."/>
            <person name="Yan M."/>
            <person name="Wang P."/>
            <person name="Xu J."/>
            <person name="Bruns T."/>
            <person name="Baldrian P."/>
            <person name="Vilgalys R."/>
            <person name="Henrissat B."/>
            <person name="Grigoriev I.V."/>
            <person name="Hibbett D."/>
            <person name="Nagy L.G."/>
            <person name="Martin F.M."/>
        </authorList>
    </citation>
    <scope>NUCLEOTIDE SEQUENCE</scope>
    <source>
        <strain evidence="1">P2</strain>
    </source>
</reference>
<gene>
    <name evidence="1" type="ORF">BDM02DRAFT_3070207</name>
</gene>
<evidence type="ECO:0000313" key="2">
    <source>
        <dbReference type="Proteomes" id="UP000886501"/>
    </source>
</evidence>
<evidence type="ECO:0000313" key="1">
    <source>
        <dbReference type="EMBL" id="KAF9645777.1"/>
    </source>
</evidence>
<feature type="non-terminal residue" evidence="1">
    <location>
        <position position="1"/>
    </location>
</feature>